<evidence type="ECO:0000313" key="2">
    <source>
        <dbReference type="Proteomes" id="UP000827872"/>
    </source>
</evidence>
<organism evidence="1 2">
    <name type="scientific">Sphaerodactylus townsendi</name>
    <dbReference type="NCBI Taxonomy" id="933632"/>
    <lineage>
        <taxon>Eukaryota</taxon>
        <taxon>Metazoa</taxon>
        <taxon>Chordata</taxon>
        <taxon>Craniata</taxon>
        <taxon>Vertebrata</taxon>
        <taxon>Euteleostomi</taxon>
        <taxon>Lepidosauria</taxon>
        <taxon>Squamata</taxon>
        <taxon>Bifurcata</taxon>
        <taxon>Gekkota</taxon>
        <taxon>Sphaerodactylidae</taxon>
        <taxon>Sphaerodactylus</taxon>
    </lineage>
</organism>
<comment type="caution">
    <text evidence="1">The sequence shown here is derived from an EMBL/GenBank/DDBJ whole genome shotgun (WGS) entry which is preliminary data.</text>
</comment>
<keyword evidence="2" id="KW-1185">Reference proteome</keyword>
<evidence type="ECO:0000313" key="1">
    <source>
        <dbReference type="EMBL" id="KAH7987283.1"/>
    </source>
</evidence>
<keyword evidence="1" id="KW-0645">Protease</keyword>
<accession>A0ACB8E4S2</accession>
<sequence length="293" mass="32828">MSLSWCLFSNRRPKYGGKFCVGERKRFRVCSLKPCPADRLPFRHIQCSQFDARPYKGKLYKWTPVPNTINPCELHCRPENEFFAEKLRDAVIDGTPCYDGNSSRDVCINGICKNVGCDFEIDSYAVEDRCGVCQGDGSTCQTVKKTFEKSEGRGYVDVGLIPAGAREIQIEEVAEAENFLALRSEDPEKYFLNGDWTIQWNGDYQVAGTTFTYERTGNWENLTSPGPTEEPVWIQLEQICFAAFLEVLTQEKLLRVAETSDLGVERQGFGEGGGARCTACGLRLCLQTSLAAV</sequence>
<keyword evidence="1" id="KW-0482">Metalloprotease</keyword>
<protein>
    <submittedName>
        <fullName evidence="1">A disintegrin and metalloproteinase with thrombospondin motifs 7</fullName>
    </submittedName>
</protein>
<reference evidence="1" key="1">
    <citation type="submission" date="2021-08" db="EMBL/GenBank/DDBJ databases">
        <title>The first chromosome-level gecko genome reveals the dynamic sex chromosomes of Neotropical dwarf geckos (Sphaerodactylidae: Sphaerodactylus).</title>
        <authorList>
            <person name="Pinto B.J."/>
            <person name="Keating S.E."/>
            <person name="Gamble T."/>
        </authorList>
    </citation>
    <scope>NUCLEOTIDE SEQUENCE</scope>
    <source>
        <strain evidence="1">TG3544</strain>
    </source>
</reference>
<dbReference type="EMBL" id="CM037630">
    <property type="protein sequence ID" value="KAH7987283.1"/>
    <property type="molecule type" value="Genomic_DNA"/>
</dbReference>
<dbReference type="Proteomes" id="UP000827872">
    <property type="component" value="Linkage Group LG17"/>
</dbReference>
<gene>
    <name evidence="1" type="primary">ADAMTS7</name>
    <name evidence="1" type="ORF">K3G42_003124</name>
</gene>
<keyword evidence="1" id="KW-0378">Hydrolase</keyword>
<proteinExistence type="predicted"/>
<name>A0ACB8E4S2_9SAUR</name>